<reference evidence="1 2" key="1">
    <citation type="submission" date="2018-11" db="EMBL/GenBank/DDBJ databases">
        <title>Genome assembly of Steccherinum ochraceum LE-BIN_3174, the white-rot fungus of the Steccherinaceae family (The Residual Polyporoid clade, Polyporales, Basidiomycota).</title>
        <authorList>
            <person name="Fedorova T.V."/>
            <person name="Glazunova O.A."/>
            <person name="Landesman E.O."/>
            <person name="Moiseenko K.V."/>
            <person name="Psurtseva N.V."/>
            <person name="Savinova O.S."/>
            <person name="Shakhova N.V."/>
            <person name="Tyazhelova T.V."/>
            <person name="Vasina D.V."/>
        </authorList>
    </citation>
    <scope>NUCLEOTIDE SEQUENCE [LARGE SCALE GENOMIC DNA]</scope>
    <source>
        <strain evidence="1 2">LE-BIN_3174</strain>
    </source>
</reference>
<gene>
    <name evidence="1" type="ORF">EIP91_011567</name>
</gene>
<name>A0A4R0RYD5_9APHY</name>
<dbReference type="AlphaFoldDB" id="A0A4R0RYD5"/>
<comment type="caution">
    <text evidence="1">The sequence shown here is derived from an EMBL/GenBank/DDBJ whole genome shotgun (WGS) entry which is preliminary data.</text>
</comment>
<organism evidence="1 2">
    <name type="scientific">Steccherinum ochraceum</name>
    <dbReference type="NCBI Taxonomy" id="92696"/>
    <lineage>
        <taxon>Eukaryota</taxon>
        <taxon>Fungi</taxon>
        <taxon>Dikarya</taxon>
        <taxon>Basidiomycota</taxon>
        <taxon>Agaricomycotina</taxon>
        <taxon>Agaricomycetes</taxon>
        <taxon>Polyporales</taxon>
        <taxon>Steccherinaceae</taxon>
        <taxon>Steccherinum</taxon>
    </lineage>
</organism>
<dbReference type="STRING" id="92696.A0A4R0RYD5"/>
<dbReference type="Gene3D" id="3.80.10.10">
    <property type="entry name" value="Ribonuclease Inhibitor"/>
    <property type="match status" value="1"/>
</dbReference>
<accession>A0A4R0RYD5</accession>
<proteinExistence type="predicted"/>
<dbReference type="Proteomes" id="UP000292702">
    <property type="component" value="Unassembled WGS sequence"/>
</dbReference>
<keyword evidence="2" id="KW-1185">Reference proteome</keyword>
<sequence length="427" mass="47668">MNLPSNGENTVYLQPRPLALSSGKLLLLPLLPRRRTTPISANGDHSSCNPRVALLLVCKTLKEVALPLFYSSVRITLLASLQDFTDLLVAADRKWDSIRRIPYSAPGRWVHALDLSDLQIGIGDEAPQADVVLTRLFPLLPFLQTLTLNSAVPLSRSVWESLSDRDGGHNLRVLSGVKICSSPHNIDVEESFVELLQRCHYLEELNIVGSGLEGIELAATVDGRPGEDPHARYSGLKIPHMPHLRKFSAISMHASAVMCSLLLSPLPSLIHLTLTPYDDISIPTSLVPSFIDAHGPKVYSLHLYAHKSWPTMLFPSPTTILHTCTRLHHLSLENPLPVLTICSIYPRYPLRVLSIPRPNPDFLGVLESLLPKLPNLRVVRTRDVRWLRRGMSDRALEAGVQGEMREWRRRLGRRGIRVLDADWTPGD</sequence>
<evidence type="ECO:0008006" key="3">
    <source>
        <dbReference type="Google" id="ProtNLM"/>
    </source>
</evidence>
<evidence type="ECO:0000313" key="2">
    <source>
        <dbReference type="Proteomes" id="UP000292702"/>
    </source>
</evidence>
<dbReference type="EMBL" id="RWJN01000076">
    <property type="protein sequence ID" value="TCD68114.1"/>
    <property type="molecule type" value="Genomic_DNA"/>
</dbReference>
<dbReference type="InterPro" id="IPR032675">
    <property type="entry name" value="LRR_dom_sf"/>
</dbReference>
<dbReference type="SUPFAM" id="SSF52047">
    <property type="entry name" value="RNI-like"/>
    <property type="match status" value="1"/>
</dbReference>
<dbReference type="OrthoDB" id="2595178at2759"/>
<evidence type="ECO:0000313" key="1">
    <source>
        <dbReference type="EMBL" id="TCD68114.1"/>
    </source>
</evidence>
<protein>
    <recommendedName>
        <fullName evidence="3">F-box domain-containing protein</fullName>
    </recommendedName>
</protein>